<evidence type="ECO:0000313" key="3">
    <source>
        <dbReference type="Proteomes" id="UP000676194"/>
    </source>
</evidence>
<reference evidence="2" key="1">
    <citation type="submission" date="2021-05" db="EMBL/GenBank/DDBJ databases">
        <title>Complete genome sequence of the cellulolytic planctomycete Telmatocola sphagniphila SP2T and characterization of the first cellulase from planctomycetes.</title>
        <authorList>
            <person name="Rakitin A.L."/>
            <person name="Beletsky A.V."/>
            <person name="Naumoff D.G."/>
            <person name="Kulichevskaya I.S."/>
            <person name="Mardanov A.V."/>
            <person name="Ravin N.V."/>
            <person name="Dedysh S.N."/>
        </authorList>
    </citation>
    <scope>NUCLEOTIDE SEQUENCE</scope>
    <source>
        <strain evidence="2">SP2T</strain>
    </source>
</reference>
<protein>
    <submittedName>
        <fullName evidence="2">Type II secretion system protein GspG</fullName>
    </submittedName>
</protein>
<dbReference type="KEGG" id="tsph:KIH39_10915"/>
<name>A0A8E6F040_9BACT</name>
<accession>A0A8E6F040</accession>
<dbReference type="Proteomes" id="UP000676194">
    <property type="component" value="Chromosome"/>
</dbReference>
<evidence type="ECO:0000259" key="1">
    <source>
        <dbReference type="Pfam" id="PF08334"/>
    </source>
</evidence>
<dbReference type="InterPro" id="IPR045584">
    <property type="entry name" value="Pilin-like"/>
</dbReference>
<keyword evidence="3" id="KW-1185">Reference proteome</keyword>
<dbReference type="Gene3D" id="3.30.700.10">
    <property type="entry name" value="Glycoprotein, Type 4 Pilin"/>
    <property type="match status" value="1"/>
</dbReference>
<dbReference type="EMBL" id="CP074694">
    <property type="protein sequence ID" value="QVL34388.1"/>
    <property type="molecule type" value="Genomic_DNA"/>
</dbReference>
<dbReference type="Pfam" id="PF08334">
    <property type="entry name" value="T2SSG"/>
    <property type="match status" value="1"/>
</dbReference>
<dbReference type="AlphaFoldDB" id="A0A8E6F040"/>
<proteinExistence type="predicted"/>
<dbReference type="InterPro" id="IPR013545">
    <property type="entry name" value="T2SS_protein-GspG_C"/>
</dbReference>
<evidence type="ECO:0000313" key="2">
    <source>
        <dbReference type="EMBL" id="QVL34388.1"/>
    </source>
</evidence>
<dbReference type="SUPFAM" id="SSF54523">
    <property type="entry name" value="Pili subunits"/>
    <property type="match status" value="1"/>
</dbReference>
<dbReference type="PROSITE" id="PS51257">
    <property type="entry name" value="PROKAR_LIPOPROTEIN"/>
    <property type="match status" value="1"/>
</dbReference>
<organism evidence="2 3">
    <name type="scientific">Telmatocola sphagniphila</name>
    <dbReference type="NCBI Taxonomy" id="1123043"/>
    <lineage>
        <taxon>Bacteria</taxon>
        <taxon>Pseudomonadati</taxon>
        <taxon>Planctomycetota</taxon>
        <taxon>Planctomycetia</taxon>
        <taxon>Gemmatales</taxon>
        <taxon>Gemmataceae</taxon>
    </lineage>
</organism>
<gene>
    <name evidence="2" type="ORF">KIH39_10915</name>
</gene>
<sequence length="130" mass="14804">MNKKSHTPGTILLVLMAFLIPSLTWSGGCVFFRSPSPDDSRTAFAKADISNIVTTCELYKIRLLEYPSDLDFLLTSPYKWRPFLNSQNDIIDPWGQKYQYDPAGPHHKGEQVDIWTVDPETGKIIGNWND</sequence>
<feature type="domain" description="Type II secretion system protein GspG C-terminal" evidence="1">
    <location>
        <begin position="37"/>
        <end position="117"/>
    </location>
</feature>